<name>A0A2C9UMV9_MANES</name>
<gene>
    <name evidence="1" type="ORF">MANES_14G121000</name>
</gene>
<protein>
    <submittedName>
        <fullName evidence="1">Uncharacterized protein</fullName>
    </submittedName>
</protein>
<reference evidence="1" key="1">
    <citation type="submission" date="2016-02" db="EMBL/GenBank/DDBJ databases">
        <title>WGS assembly of Manihot esculenta.</title>
        <authorList>
            <person name="Bredeson J.V."/>
            <person name="Prochnik S.E."/>
            <person name="Lyons J.B."/>
            <person name="Schmutz J."/>
            <person name="Grimwood J."/>
            <person name="Vrebalov J."/>
            <person name="Bart R.S."/>
            <person name="Amuge T."/>
            <person name="Ferguson M.E."/>
            <person name="Green R."/>
            <person name="Putnam N."/>
            <person name="Stites J."/>
            <person name="Rounsley S."/>
            <person name="Rokhsar D.S."/>
        </authorList>
    </citation>
    <scope>NUCLEOTIDE SEQUENCE [LARGE SCALE GENOMIC DNA]</scope>
    <source>
        <tissue evidence="1">Leaf</tissue>
    </source>
</reference>
<proteinExistence type="predicted"/>
<dbReference type="AlphaFoldDB" id="A0A2C9UMV9"/>
<evidence type="ECO:0000313" key="1">
    <source>
        <dbReference type="EMBL" id="OAY31546.1"/>
    </source>
</evidence>
<dbReference type="EMBL" id="CM004400">
    <property type="protein sequence ID" value="OAY31546.1"/>
    <property type="molecule type" value="Genomic_DNA"/>
</dbReference>
<organism evidence="1">
    <name type="scientific">Manihot esculenta</name>
    <name type="common">Cassava</name>
    <name type="synonym">Jatropha manihot</name>
    <dbReference type="NCBI Taxonomy" id="3983"/>
    <lineage>
        <taxon>Eukaryota</taxon>
        <taxon>Viridiplantae</taxon>
        <taxon>Streptophyta</taxon>
        <taxon>Embryophyta</taxon>
        <taxon>Tracheophyta</taxon>
        <taxon>Spermatophyta</taxon>
        <taxon>Magnoliopsida</taxon>
        <taxon>eudicotyledons</taxon>
        <taxon>Gunneridae</taxon>
        <taxon>Pentapetalae</taxon>
        <taxon>rosids</taxon>
        <taxon>fabids</taxon>
        <taxon>Malpighiales</taxon>
        <taxon>Euphorbiaceae</taxon>
        <taxon>Crotonoideae</taxon>
        <taxon>Manihoteae</taxon>
        <taxon>Manihot</taxon>
    </lineage>
</organism>
<sequence>MPFSALFFFMVEDMDGLWSFCHLFFELSWQKWQLNPKRSWYSMWVQGLVV</sequence>
<accession>A0A2C9UMV9</accession>